<name>A0A9W7DSB2_9STRA</name>
<feature type="region of interest" description="Disordered" evidence="1">
    <location>
        <begin position="526"/>
        <end position="546"/>
    </location>
</feature>
<feature type="region of interest" description="Disordered" evidence="1">
    <location>
        <begin position="1239"/>
        <end position="1289"/>
    </location>
</feature>
<evidence type="ECO:0000256" key="1">
    <source>
        <dbReference type="SAM" id="MobiDB-lite"/>
    </source>
</evidence>
<feature type="region of interest" description="Disordered" evidence="1">
    <location>
        <begin position="1"/>
        <end position="62"/>
    </location>
</feature>
<evidence type="ECO:0000313" key="4">
    <source>
        <dbReference type="Proteomes" id="UP001165122"/>
    </source>
</evidence>
<feature type="compositionally biased region" description="Polar residues" evidence="1">
    <location>
        <begin position="42"/>
        <end position="56"/>
    </location>
</feature>
<feature type="compositionally biased region" description="Low complexity" evidence="1">
    <location>
        <begin position="1240"/>
        <end position="1272"/>
    </location>
</feature>
<feature type="compositionally biased region" description="Basic and acidic residues" evidence="1">
    <location>
        <begin position="674"/>
        <end position="688"/>
    </location>
</feature>
<dbReference type="SUPFAM" id="SSF49562">
    <property type="entry name" value="C2 domain (Calcium/lipid-binding domain, CaLB)"/>
    <property type="match status" value="1"/>
</dbReference>
<feature type="compositionally biased region" description="Acidic residues" evidence="1">
    <location>
        <begin position="1273"/>
        <end position="1289"/>
    </location>
</feature>
<dbReference type="InterPro" id="IPR000008">
    <property type="entry name" value="C2_dom"/>
</dbReference>
<proteinExistence type="predicted"/>
<dbReference type="OrthoDB" id="207310at2759"/>
<dbReference type="Proteomes" id="UP001165122">
    <property type="component" value="Unassembled WGS sequence"/>
</dbReference>
<protein>
    <recommendedName>
        <fullName evidence="2">C2 domain-containing protein</fullName>
    </recommendedName>
</protein>
<accession>A0A9W7DSB2</accession>
<organism evidence="3 4">
    <name type="scientific">Triparma laevis f. longispina</name>
    <dbReference type="NCBI Taxonomy" id="1714387"/>
    <lineage>
        <taxon>Eukaryota</taxon>
        <taxon>Sar</taxon>
        <taxon>Stramenopiles</taxon>
        <taxon>Ochrophyta</taxon>
        <taxon>Bolidophyceae</taxon>
        <taxon>Parmales</taxon>
        <taxon>Triparmaceae</taxon>
        <taxon>Triparma</taxon>
    </lineage>
</organism>
<feature type="region of interest" description="Disordered" evidence="1">
    <location>
        <begin position="612"/>
        <end position="650"/>
    </location>
</feature>
<feature type="compositionally biased region" description="Acidic residues" evidence="1">
    <location>
        <begin position="531"/>
        <end position="542"/>
    </location>
</feature>
<gene>
    <name evidence="3" type="ORF">TrLO_g6853</name>
</gene>
<sequence>MFSPSAPPSTSTLGLKFTPRSPQNNPHRRLIPPSSISSVSSETMSPKRTGLHTQNVNTGISTGTSINTGTYVKPHVKIPSSEKKLAIPSALPSSKMLTPRPFSRFTESPVHARPRNNYEEKLELTEEEYEAMEGLRLIVGDLPGFKDVIVNSKRRVELETTEDEVERSVYDDSSPITDDIINNSNEEAEDPQLEQFLSNLSTCQNYYTRVIESMESHAPSTSTSVSSQLSDQNRIDYEKKFQAVNRANLTVANERLNEPNSTYLDQWPRRLLDFLAADLLSSSLLKTKSSKRRSTLIRAVNKVKFLQGLQSAMKQNSKGFIHKKEDKARVKKEIREMKALGRADHDHGNSEAIVSGANPYLRKKQAVELDLGILESKLNEPTKTPLTCSLVSCDYLTNNNYLYAHTLPDVEELKEHSIDERRRTTISGPKRIMGPRRKRGINGFEDALVTRKMMREVKRADDLDKFHDTNSKLCDIPCPGCGLPMHRHGLGEVLRIEEDVVEEYVRLNRRDGDGLFKGSRNWLRAKREADEREEGGGEEEEDSKVAKRMNAVLQKYEDVMREMSVEVLSPKSKNRNLSPFLKKGVGRSENKRFSMGRNAIASDLSEMEKLNEMEGGLNSSRRSISISNGSGHWALQSPNKPEEPSGGRRGRLRSVEFADDFKVDKVSSSPQPVKVEEKKSTMEKMKDSRDFKKKATVFSAESAKKLMGQGAKKVSKKKKMLYAKVKKEHERKMKKNEILRKRAEESKKHRNMMRKMRMLVEAERRRRDAACRKIGKNWKMHKVRRLARKEHLRKINFVADASVSRLMSRATKNVLHKLEMAKKKAANIGETRKKAAGQIQALWSGFKNMTGKKGRWTEMYLKRKMEKRAKLDKRKEEWSAKMIELAEAEWNQMRVMKEINEDTKLMNFFEKSLREEKFDLEQEEVRLAVEAEEKQRAARMRRIDMLEEKIHHTIGNTEVAGMIREKRRIKKRRFFEDEAKRSGGRGLVKYGGGVTFEEAAWIELEIFGSSMLNMDDQSRSDPFVVMQRRHAGGYMWEEIYRSECKMNTLKPLWEPFTLSLKAICERPLGIGEEEVRGHGGRDVGGRFYGAMETDPSKIEIRFQVFDWDFQPPNDFIGEVETTLFEVLNLGGSEDWLNLSPAGWIADQATLDGIALEKGKVRRIKVPPPCGCIKLRRARLLPKNEDLEFDLNSKSRSTGENARRRSKQMSPTFEDLGVDKITVEYENLKLRLGLGIDEDSLTSSSRSSSSGSSGSSGRSGSSSLSRNLSGGSLIDDDDDRDGLSDLDNDELIEIERMEGGLLIVE</sequence>
<dbReference type="PROSITE" id="PS50004">
    <property type="entry name" value="C2"/>
    <property type="match status" value="1"/>
</dbReference>
<dbReference type="Pfam" id="PF00168">
    <property type="entry name" value="C2"/>
    <property type="match status" value="2"/>
</dbReference>
<evidence type="ECO:0000313" key="3">
    <source>
        <dbReference type="EMBL" id="GMH54439.1"/>
    </source>
</evidence>
<dbReference type="InterPro" id="IPR035892">
    <property type="entry name" value="C2_domain_sf"/>
</dbReference>
<feature type="domain" description="C2" evidence="2">
    <location>
        <begin position="980"/>
        <end position="1136"/>
    </location>
</feature>
<feature type="region of interest" description="Disordered" evidence="1">
    <location>
        <begin position="666"/>
        <end position="688"/>
    </location>
</feature>
<feature type="compositionally biased region" description="Low complexity" evidence="1">
    <location>
        <begin position="31"/>
        <end position="41"/>
    </location>
</feature>
<evidence type="ECO:0000259" key="2">
    <source>
        <dbReference type="PROSITE" id="PS50004"/>
    </source>
</evidence>
<keyword evidence="4" id="KW-1185">Reference proteome</keyword>
<feature type="compositionally biased region" description="Low complexity" evidence="1">
    <location>
        <begin position="618"/>
        <end position="631"/>
    </location>
</feature>
<feature type="region of interest" description="Disordered" evidence="1">
    <location>
        <begin position="1190"/>
        <end position="1210"/>
    </location>
</feature>
<dbReference type="Gene3D" id="2.60.40.150">
    <property type="entry name" value="C2 domain"/>
    <property type="match status" value="1"/>
</dbReference>
<dbReference type="SMART" id="SM00239">
    <property type="entry name" value="C2"/>
    <property type="match status" value="1"/>
</dbReference>
<dbReference type="EMBL" id="BRXW01000433">
    <property type="protein sequence ID" value="GMH54439.1"/>
    <property type="molecule type" value="Genomic_DNA"/>
</dbReference>
<comment type="caution">
    <text evidence="3">The sequence shown here is derived from an EMBL/GenBank/DDBJ whole genome shotgun (WGS) entry which is preliminary data.</text>
</comment>
<reference evidence="4" key="1">
    <citation type="journal article" date="2023" name="Commun. Biol.">
        <title>Genome analysis of Parmales, the sister group of diatoms, reveals the evolutionary specialization of diatoms from phago-mixotrophs to photoautotrophs.</title>
        <authorList>
            <person name="Ban H."/>
            <person name="Sato S."/>
            <person name="Yoshikawa S."/>
            <person name="Yamada K."/>
            <person name="Nakamura Y."/>
            <person name="Ichinomiya M."/>
            <person name="Sato N."/>
            <person name="Blanc-Mathieu R."/>
            <person name="Endo H."/>
            <person name="Kuwata A."/>
            <person name="Ogata H."/>
        </authorList>
    </citation>
    <scope>NUCLEOTIDE SEQUENCE [LARGE SCALE GENOMIC DNA]</scope>
    <source>
        <strain evidence="4">NIES 3700</strain>
    </source>
</reference>